<protein>
    <submittedName>
        <fullName evidence="1">Erythromycin esterase family protein</fullName>
    </submittedName>
</protein>
<gene>
    <name evidence="1" type="ORF">D7D52_31915</name>
</gene>
<organism evidence="1 2">
    <name type="scientific">Nocardia yunnanensis</name>
    <dbReference type="NCBI Taxonomy" id="2382165"/>
    <lineage>
        <taxon>Bacteria</taxon>
        <taxon>Bacillati</taxon>
        <taxon>Actinomycetota</taxon>
        <taxon>Actinomycetes</taxon>
        <taxon>Mycobacteriales</taxon>
        <taxon>Nocardiaceae</taxon>
        <taxon>Nocardia</taxon>
    </lineage>
</organism>
<dbReference type="GO" id="GO:0046677">
    <property type="term" value="P:response to antibiotic"/>
    <property type="evidence" value="ECO:0007669"/>
    <property type="project" value="InterPro"/>
</dbReference>
<dbReference type="PANTHER" id="PTHR31299:SF0">
    <property type="entry name" value="ESTERASE, PUTATIVE (AFU_ORTHOLOGUE AFUA_1G05850)-RELATED"/>
    <property type="match status" value="1"/>
</dbReference>
<reference evidence="1 2" key="1">
    <citation type="submission" date="2018-09" db="EMBL/GenBank/DDBJ databases">
        <title>Nocardia yunnanensis sp. nov., an actinomycete isolated from a soil sample.</title>
        <authorList>
            <person name="Zhang J."/>
        </authorList>
    </citation>
    <scope>NUCLEOTIDE SEQUENCE [LARGE SCALE GENOMIC DNA]</scope>
    <source>
        <strain evidence="1 2">CFHS0054</strain>
    </source>
</reference>
<dbReference type="Proteomes" id="UP000267164">
    <property type="component" value="Chromosome"/>
</dbReference>
<dbReference type="RefSeq" id="WP_120742342.1">
    <property type="nucleotide sequence ID" value="NZ_CP032568.1"/>
</dbReference>
<keyword evidence="2" id="KW-1185">Reference proteome</keyword>
<dbReference type="PANTHER" id="PTHR31299">
    <property type="entry name" value="ESTERASE, PUTATIVE (AFU_ORTHOLOGUE AFUA_1G05850)-RELATED"/>
    <property type="match status" value="1"/>
</dbReference>
<dbReference type="OrthoDB" id="4329964at2"/>
<dbReference type="Pfam" id="PF05139">
    <property type="entry name" value="Erythro_esteras"/>
    <property type="match status" value="1"/>
</dbReference>
<dbReference type="InterPro" id="IPR007815">
    <property type="entry name" value="Emycin_Estase"/>
</dbReference>
<dbReference type="SUPFAM" id="SSF159501">
    <property type="entry name" value="EreA/ChaN-like"/>
    <property type="match status" value="1"/>
</dbReference>
<dbReference type="AlphaFoldDB" id="A0A386ZJX1"/>
<evidence type="ECO:0000313" key="2">
    <source>
        <dbReference type="Proteomes" id="UP000267164"/>
    </source>
</evidence>
<dbReference type="Gene3D" id="3.30.1870.10">
    <property type="entry name" value="EreA-like, domain 2"/>
    <property type="match status" value="1"/>
</dbReference>
<dbReference type="InterPro" id="IPR052036">
    <property type="entry name" value="Hydrolase/PRTase-associated"/>
</dbReference>
<dbReference type="KEGG" id="nyu:D7D52_31915"/>
<name>A0A386ZJX1_9NOCA</name>
<dbReference type="CDD" id="cd14728">
    <property type="entry name" value="Ere-like"/>
    <property type="match status" value="1"/>
</dbReference>
<dbReference type="EMBL" id="CP032568">
    <property type="protein sequence ID" value="AYF77660.1"/>
    <property type="molecule type" value="Genomic_DNA"/>
</dbReference>
<accession>A0A386ZJX1</accession>
<proteinExistence type="predicted"/>
<sequence>MTQEIRDFVPASCELLGLGEPTHRDHAFLRVRNEIFAQLAEQGFRSIALEIDRVAALTVDDYVQGGPGDLDEVMRTGFSHGWGEHEANRELVCRLREYNRTRPSQDRVTFHGCDTPCENFSAPSPRQYLEYARDYLKLDLDVAAIAGDDHRWDRIEAVMDQTVSPGASPDARRLRELGDSLLFALYRRAPELVAATSRAEWFRAETHLTAALGLLHYHAQCAEPLPQAEREAPLAAVRDTLIAHNLLAIRRREGRRGPTLVFAHNLHLQRAATTAIWSSQGRPWSGAGAILDALGDLDYTFIAGSLGRSAAFGLGAPAPGTYESVLDGRTAAWGLTPVTALAGAHARADDLPHGHFALTPDLLARTEAVLHISDGAAVEASAVG</sequence>
<evidence type="ECO:0000313" key="1">
    <source>
        <dbReference type="EMBL" id="AYF77660.1"/>
    </source>
</evidence>